<keyword evidence="11" id="KW-1185">Reference proteome</keyword>
<evidence type="ECO:0000256" key="2">
    <source>
        <dbReference type="ARBA" id="ARBA00008566"/>
    </source>
</evidence>
<proteinExistence type="inferred from homology"/>
<keyword evidence="6 9" id="KW-1133">Transmembrane helix</keyword>
<dbReference type="EMBL" id="JAVRRJ010000001">
    <property type="protein sequence ID" value="KAK5090463.1"/>
    <property type="molecule type" value="Genomic_DNA"/>
</dbReference>
<protein>
    <submittedName>
        <fullName evidence="10">Plasma membrane sulfite pump involved in sulfite metabolism</fullName>
    </submittedName>
</protein>
<feature type="transmembrane region" description="Helical" evidence="9">
    <location>
        <begin position="49"/>
        <end position="70"/>
    </location>
</feature>
<evidence type="ECO:0000256" key="7">
    <source>
        <dbReference type="ARBA" id="ARBA00023136"/>
    </source>
</evidence>
<dbReference type="InterPro" id="IPR051629">
    <property type="entry name" value="Sulfite_efflux_TDT"/>
</dbReference>
<name>A0AAN7T4T6_9EURO</name>
<dbReference type="GO" id="GO:0000319">
    <property type="term" value="F:sulfite transmembrane transporter activity"/>
    <property type="evidence" value="ECO:0007669"/>
    <property type="project" value="TreeGrafter"/>
</dbReference>
<dbReference type="PANTHER" id="PTHR31686:SF1">
    <property type="entry name" value="SULFITE EFFLUX PUMP SSU1"/>
    <property type="match status" value="1"/>
</dbReference>
<feature type="transmembrane region" description="Helical" evidence="9">
    <location>
        <begin position="242"/>
        <end position="266"/>
    </location>
</feature>
<dbReference type="InterPro" id="IPR038665">
    <property type="entry name" value="Voltage-dep_anion_channel_sf"/>
</dbReference>
<keyword evidence="4" id="KW-1003">Cell membrane</keyword>
<evidence type="ECO:0000256" key="5">
    <source>
        <dbReference type="ARBA" id="ARBA00022692"/>
    </source>
</evidence>
<feature type="transmembrane region" description="Helical" evidence="9">
    <location>
        <begin position="272"/>
        <end position="294"/>
    </location>
</feature>
<evidence type="ECO:0000256" key="8">
    <source>
        <dbReference type="SAM" id="MobiDB-lite"/>
    </source>
</evidence>
<evidence type="ECO:0000256" key="4">
    <source>
        <dbReference type="ARBA" id="ARBA00022475"/>
    </source>
</evidence>
<feature type="transmembrane region" description="Helical" evidence="9">
    <location>
        <begin position="17"/>
        <end position="37"/>
    </location>
</feature>
<keyword evidence="5 9" id="KW-0812">Transmembrane</keyword>
<gene>
    <name evidence="10" type="primary">SSU1_1</name>
    <name evidence="10" type="ORF">LTR05_000635</name>
</gene>
<dbReference type="Gene3D" id="1.50.10.150">
    <property type="entry name" value="Voltage-dependent anion channel"/>
    <property type="match status" value="1"/>
</dbReference>
<reference evidence="10 11" key="1">
    <citation type="submission" date="2023-08" db="EMBL/GenBank/DDBJ databases">
        <title>Black Yeasts Isolated from many extreme environments.</title>
        <authorList>
            <person name="Coleine C."/>
            <person name="Stajich J.E."/>
            <person name="Selbmann L."/>
        </authorList>
    </citation>
    <scope>NUCLEOTIDE SEQUENCE [LARGE SCALE GENOMIC DNA]</scope>
    <source>
        <strain evidence="10 11">CCFEE 5910</strain>
    </source>
</reference>
<evidence type="ECO:0000256" key="3">
    <source>
        <dbReference type="ARBA" id="ARBA00022448"/>
    </source>
</evidence>
<comment type="caution">
    <text evidence="10">The sequence shown here is derived from an EMBL/GenBank/DDBJ whole genome shotgun (WGS) entry which is preliminary data.</text>
</comment>
<dbReference type="GO" id="GO:0005886">
    <property type="term" value="C:plasma membrane"/>
    <property type="evidence" value="ECO:0007669"/>
    <property type="project" value="UniProtKB-SubCell"/>
</dbReference>
<evidence type="ECO:0000313" key="10">
    <source>
        <dbReference type="EMBL" id="KAK5090463.1"/>
    </source>
</evidence>
<dbReference type="Pfam" id="PF03595">
    <property type="entry name" value="SLAC1"/>
    <property type="match status" value="1"/>
</dbReference>
<feature type="transmembrane region" description="Helical" evidence="9">
    <location>
        <begin position="82"/>
        <end position="100"/>
    </location>
</feature>
<dbReference type="PANTHER" id="PTHR31686">
    <property type="match status" value="1"/>
</dbReference>
<comment type="subcellular location">
    <subcellularLocation>
        <location evidence="1">Cell membrane</location>
        <topology evidence="1">Multi-pass membrane protein</topology>
    </subcellularLocation>
</comment>
<keyword evidence="7 9" id="KW-0472">Membrane</keyword>
<keyword evidence="3" id="KW-0813">Transport</keyword>
<evidence type="ECO:0000256" key="9">
    <source>
        <dbReference type="SAM" id="Phobius"/>
    </source>
</evidence>
<evidence type="ECO:0000256" key="6">
    <source>
        <dbReference type="ARBA" id="ARBA00022989"/>
    </source>
</evidence>
<dbReference type="InterPro" id="IPR004695">
    <property type="entry name" value="SLAC1/Mae1/Ssu1/TehA"/>
</dbReference>
<comment type="similarity">
    <text evidence="2">Belongs to the tellurite-resistance/dicarboxylate transporter (TDT) family.</text>
</comment>
<evidence type="ECO:0000256" key="1">
    <source>
        <dbReference type="ARBA" id="ARBA00004651"/>
    </source>
</evidence>
<sequence>MFTSATKTTFQDVQQTCYFGAVAIAWETIGTGIVIFYSSHQSAAYVAEAFFWVAVAMSLAVTCGGVYAIYRRQGQHDLSEVTGAWFLLFIPMIVGAAFGSNLANALSLGNGLAIIVVSYLMLSLGLGLSFLLLGIYLWRLLSDQLPPRAAIVSTFVPVGPFGMSAYVWVNLAVALSRNVSQAHFGFRQTWEPPLSSETQAAVAEMLLWIGVVGALFLLGVASFFLIEAFAAVITVVPKKFNIGVWSFVFPCGVYANAFCRLANLLRNDGMKGWAAACAVFTVLLWLMCATLTFYKAVWQGKLFFAPGLQGWIEEKELEARSKKDGLPRDQALDRIQSSHRSGMTPEQHLRRRSPNNDGSYEPSTIGEDNASKV</sequence>
<organism evidence="10 11">
    <name type="scientific">Lithohypha guttulata</name>
    <dbReference type="NCBI Taxonomy" id="1690604"/>
    <lineage>
        <taxon>Eukaryota</taxon>
        <taxon>Fungi</taxon>
        <taxon>Dikarya</taxon>
        <taxon>Ascomycota</taxon>
        <taxon>Pezizomycotina</taxon>
        <taxon>Eurotiomycetes</taxon>
        <taxon>Chaetothyriomycetidae</taxon>
        <taxon>Chaetothyriales</taxon>
        <taxon>Trichomeriaceae</taxon>
        <taxon>Lithohypha</taxon>
    </lineage>
</organism>
<feature type="transmembrane region" description="Helical" evidence="9">
    <location>
        <begin position="112"/>
        <end position="138"/>
    </location>
</feature>
<evidence type="ECO:0000313" key="11">
    <source>
        <dbReference type="Proteomes" id="UP001309876"/>
    </source>
</evidence>
<dbReference type="Proteomes" id="UP001309876">
    <property type="component" value="Unassembled WGS sequence"/>
</dbReference>
<accession>A0AAN7T4T6</accession>
<dbReference type="AlphaFoldDB" id="A0AAN7T4T6"/>
<feature type="transmembrane region" description="Helical" evidence="9">
    <location>
        <begin position="205"/>
        <end position="230"/>
    </location>
</feature>
<feature type="transmembrane region" description="Helical" evidence="9">
    <location>
        <begin position="150"/>
        <end position="169"/>
    </location>
</feature>
<feature type="compositionally biased region" description="Basic and acidic residues" evidence="8">
    <location>
        <begin position="320"/>
        <end position="332"/>
    </location>
</feature>
<feature type="region of interest" description="Disordered" evidence="8">
    <location>
        <begin position="320"/>
        <end position="373"/>
    </location>
</feature>